<evidence type="ECO:0000313" key="3">
    <source>
        <dbReference type="Proteomes" id="UP000293342"/>
    </source>
</evidence>
<dbReference type="Pfam" id="PF13474">
    <property type="entry name" value="SnoaL_3"/>
    <property type="match status" value="2"/>
</dbReference>
<name>A0A4R0K160_9ACTN</name>
<feature type="domain" description="SnoaL-like" evidence="1">
    <location>
        <begin position="7"/>
        <end position="128"/>
    </location>
</feature>
<dbReference type="OrthoDB" id="9812295at2"/>
<organism evidence="2 3">
    <name type="scientific">Kribbella capetownensis</name>
    <dbReference type="NCBI Taxonomy" id="1572659"/>
    <lineage>
        <taxon>Bacteria</taxon>
        <taxon>Bacillati</taxon>
        <taxon>Actinomycetota</taxon>
        <taxon>Actinomycetes</taxon>
        <taxon>Propionibacteriales</taxon>
        <taxon>Kribbellaceae</taxon>
        <taxon>Kribbella</taxon>
    </lineage>
</organism>
<reference evidence="2 3" key="1">
    <citation type="submission" date="2019-02" db="EMBL/GenBank/DDBJ databases">
        <title>Kribbella capetownensis sp. nov. and Kribbella speibonae sp. nov., isolated from soil.</title>
        <authorList>
            <person name="Curtis S.M."/>
            <person name="Norton I."/>
            <person name="Everest G.J."/>
            <person name="Meyers P.R."/>
        </authorList>
    </citation>
    <scope>NUCLEOTIDE SEQUENCE [LARGE SCALE GENOMIC DNA]</scope>
    <source>
        <strain evidence="2 3">YM53</strain>
    </source>
</reference>
<accession>A0A4R0K160</accession>
<keyword evidence="3" id="KW-1185">Reference proteome</keyword>
<dbReference type="SUPFAM" id="SSF54427">
    <property type="entry name" value="NTF2-like"/>
    <property type="match status" value="2"/>
</dbReference>
<comment type="caution">
    <text evidence="2">The sequence shown here is derived from an EMBL/GenBank/DDBJ whole genome shotgun (WGS) entry which is preliminary data.</text>
</comment>
<dbReference type="EMBL" id="SJKD01000001">
    <property type="protein sequence ID" value="TCC52757.1"/>
    <property type="molecule type" value="Genomic_DNA"/>
</dbReference>
<dbReference type="Proteomes" id="UP000293342">
    <property type="component" value="Unassembled WGS sequence"/>
</dbReference>
<dbReference type="InterPro" id="IPR037401">
    <property type="entry name" value="SnoaL-like"/>
</dbReference>
<evidence type="ECO:0000259" key="1">
    <source>
        <dbReference type="Pfam" id="PF13474"/>
    </source>
</evidence>
<dbReference type="NCBIfam" id="TIGR02246">
    <property type="entry name" value="SgcJ/EcaC family oxidoreductase"/>
    <property type="match status" value="1"/>
</dbReference>
<gene>
    <name evidence="2" type="ORF">E0H75_03115</name>
</gene>
<sequence length="257" mass="27909">MTDEQEIRTLIENWVTAVHAGDLDAVLADHAGDIVMYDVPPPYDGVRGMEAYRETWPGFFEWQRAGASFALESLEVVAGADVAFAFALLRCGTVAELEAQPELRLRLTIGLRKQDGRWVVTHEHHSFPHDDVPPAVAVADIRDVFDGWSVGTAAGDLDALMEPVAEDVVSYEVDGNYTGKAAVRSVCAAGLDSSPNPISFVVPDFDLAVSGNLAVAWSIDHVTADGTETISRATRVLRKTADGWRVVHQHLSYPARA</sequence>
<dbReference type="Gene3D" id="3.10.450.50">
    <property type="match status" value="2"/>
</dbReference>
<dbReference type="AlphaFoldDB" id="A0A4R0K160"/>
<dbReference type="InterPro" id="IPR011944">
    <property type="entry name" value="Steroid_delta5-4_isomerase"/>
</dbReference>
<evidence type="ECO:0000313" key="2">
    <source>
        <dbReference type="EMBL" id="TCC52757.1"/>
    </source>
</evidence>
<dbReference type="InterPro" id="IPR032710">
    <property type="entry name" value="NTF2-like_dom_sf"/>
</dbReference>
<feature type="domain" description="SnoaL-like" evidence="1">
    <location>
        <begin position="141"/>
        <end position="255"/>
    </location>
</feature>
<protein>
    <submittedName>
        <fullName evidence="2">SgcJ/EcaC family oxidoreductase</fullName>
    </submittedName>
</protein>
<dbReference type="RefSeq" id="WP_131511490.1">
    <property type="nucleotide sequence ID" value="NZ_SJKD01000001.1"/>
</dbReference>
<proteinExistence type="predicted"/>